<reference evidence="1 2" key="2">
    <citation type="journal article" date="2009" name="Genome Res.">
        <title>Ortho-proteogenomics: multiple proteomes investigation through orthology and a new MS-based protocol.</title>
        <authorList>
            <person name="Gallien S."/>
            <person name="Perrodou E."/>
            <person name="Carapito C."/>
            <person name="Deshayes C."/>
            <person name="Reyrat J.M."/>
            <person name="Van Dorsselaer A."/>
            <person name="Poch O."/>
            <person name="Schaeffer C."/>
            <person name="Lecompte O."/>
        </authorList>
    </citation>
    <scope>NUCLEOTIDE SEQUENCE [LARGE SCALE GENOMIC DNA]</scope>
    <source>
        <strain evidence="2">ATCC 700084 / mc(2)155</strain>
    </source>
</reference>
<dbReference type="PATRIC" id="fig|246196.56.peg.3025"/>
<protein>
    <recommendedName>
        <fullName evidence="3">ABM domain-containing protein</fullName>
    </recommendedName>
</protein>
<dbReference type="EMBL" id="CP001663">
    <property type="protein sequence ID" value="AFP39412.1"/>
    <property type="molecule type" value="Genomic_DNA"/>
</dbReference>
<evidence type="ECO:0008006" key="3">
    <source>
        <dbReference type="Google" id="ProtNLM"/>
    </source>
</evidence>
<accession>I7G153</accession>
<dbReference type="SUPFAM" id="SSF54909">
    <property type="entry name" value="Dimeric alpha+beta barrel"/>
    <property type="match status" value="1"/>
</dbReference>
<dbReference type="Proteomes" id="UP000006158">
    <property type="component" value="Chromosome"/>
</dbReference>
<sequence>MLSIVPSLRRWTDFSGNAAARQGAEDGGSDRWRHRGAASAGKGWTVFARSTTITARADRHTIKAGIAYIRERVMPALEIANGCVGLSLMVDRDSGRCIATSAWQSEEDMLASASILAPIRYRALEAFAATSATVDEWEIAVVHREQYSAPGACVRATWLRTRPELFDRAIEYYRSSVLPALEELEGFCSASLMLDRATGRAVSSTTFDSQAALDHNRDQARSLRTTRLRDLSADQLDVGEFELVLAHLRVPEMT</sequence>
<reference evidence="1 2" key="1">
    <citation type="journal article" date="2007" name="Genome Biol.">
        <title>Interrupted coding sequences in Mycobacterium smegmatis: authentic mutations or sequencing errors?</title>
        <authorList>
            <person name="Deshayes C."/>
            <person name="Perrodou E."/>
            <person name="Gallien S."/>
            <person name="Euphrasie D."/>
            <person name="Schaeffer C."/>
            <person name="Van-Dorsselaer A."/>
            <person name="Poch O."/>
            <person name="Lecompte O."/>
            <person name="Reyrat J.M."/>
        </authorList>
    </citation>
    <scope>NUCLEOTIDE SEQUENCE [LARGE SCALE GENOMIC DNA]</scope>
    <source>
        <strain evidence="2">ATCC 700084 / mc(2)155</strain>
    </source>
</reference>
<evidence type="ECO:0000313" key="2">
    <source>
        <dbReference type="Proteomes" id="UP000006158"/>
    </source>
</evidence>
<name>I7G153_MYCS2</name>
<evidence type="ECO:0000313" key="1">
    <source>
        <dbReference type="EMBL" id="AFP39412.1"/>
    </source>
</evidence>
<dbReference type="KEGG" id="msg:MSMEI_2948"/>
<organism evidence="1 2">
    <name type="scientific">Mycolicibacterium smegmatis (strain ATCC 700084 / mc(2)155)</name>
    <name type="common">Mycobacterium smegmatis</name>
    <dbReference type="NCBI Taxonomy" id="246196"/>
    <lineage>
        <taxon>Bacteria</taxon>
        <taxon>Bacillati</taxon>
        <taxon>Actinomycetota</taxon>
        <taxon>Actinomycetes</taxon>
        <taxon>Mycobacteriales</taxon>
        <taxon>Mycobacteriaceae</taxon>
        <taxon>Mycolicibacterium</taxon>
    </lineage>
</organism>
<gene>
    <name evidence="1" type="ordered locus">MSMEI_2948</name>
</gene>
<proteinExistence type="predicted"/>
<dbReference type="AlphaFoldDB" id="I7G153"/>
<dbReference type="InterPro" id="IPR011008">
    <property type="entry name" value="Dimeric_a/b-barrel"/>
</dbReference>